<reference evidence="2" key="1">
    <citation type="submission" date="2023-06" db="EMBL/GenBank/DDBJ databases">
        <title>Survivors Of The Sea: Transcriptome response of Skeletonema marinoi to long-term dormancy.</title>
        <authorList>
            <person name="Pinder M.I.M."/>
            <person name="Kourtchenko O."/>
            <person name="Robertson E.K."/>
            <person name="Larsson T."/>
            <person name="Maumus F."/>
            <person name="Osuna-Cruz C.M."/>
            <person name="Vancaester E."/>
            <person name="Stenow R."/>
            <person name="Vandepoele K."/>
            <person name="Ploug H."/>
            <person name="Bruchert V."/>
            <person name="Godhe A."/>
            <person name="Topel M."/>
        </authorList>
    </citation>
    <scope>NUCLEOTIDE SEQUENCE</scope>
    <source>
        <strain evidence="2">R05AC</strain>
    </source>
</reference>
<feature type="region of interest" description="Disordered" evidence="1">
    <location>
        <begin position="388"/>
        <end position="425"/>
    </location>
</feature>
<feature type="compositionally biased region" description="Polar residues" evidence="1">
    <location>
        <begin position="198"/>
        <end position="216"/>
    </location>
</feature>
<feature type="compositionally biased region" description="Low complexity" evidence="1">
    <location>
        <begin position="715"/>
        <end position="728"/>
    </location>
</feature>
<feature type="compositionally biased region" description="Low complexity" evidence="1">
    <location>
        <begin position="122"/>
        <end position="135"/>
    </location>
</feature>
<feature type="compositionally biased region" description="Polar residues" evidence="1">
    <location>
        <begin position="37"/>
        <end position="63"/>
    </location>
</feature>
<name>A0AAD9DBG0_9STRA</name>
<feature type="compositionally biased region" description="Low complexity" evidence="1">
    <location>
        <begin position="217"/>
        <end position="256"/>
    </location>
</feature>
<feature type="compositionally biased region" description="Polar residues" evidence="1">
    <location>
        <begin position="625"/>
        <end position="642"/>
    </location>
</feature>
<feature type="region of interest" description="Disordered" evidence="1">
    <location>
        <begin position="756"/>
        <end position="777"/>
    </location>
</feature>
<gene>
    <name evidence="2" type="ORF">QTG54_007849</name>
</gene>
<feature type="compositionally biased region" description="Polar residues" evidence="1">
    <location>
        <begin position="405"/>
        <end position="425"/>
    </location>
</feature>
<evidence type="ECO:0000256" key="1">
    <source>
        <dbReference type="SAM" id="MobiDB-lite"/>
    </source>
</evidence>
<sequence length="1293" mass="143609">MQYSYKQRSPPSRQQHASSVDMDGFPSASFASSTPSNHNYNNDTNDAFSITRNNNSVRNNEPTSAIMVGDWGASSRVSSSSVPSSQNHDRIAAALAVATNRQPAPPPARDQQIFRRPGVGTSFSRSFDSSSSGRGRNSEQIIRPDSKPSPPRSNTVVNTTGSTYQPFDARQYNTPPRKSVAQPSPPASRGSLPHSRVPQLSTTNSRISQTSKSKFQPSTTASSQTPSPSKSMTNNSNTTSSSSHQQSSSTTTPSTTLLRNRSGMVNKLKAGIEKKLNSIQQQNSNQSPLEIAKLKLKQTMGVQFNVPPSQQQPQQQQQQQQKLSAKDGFGNTATALDDIDDYYPTTLSPSRSNVQSDVTGYSAESSSYAAGWPGTVDKRGRAFVMEPSYSESEDESNSHHHNLQRKSTTSNNGLFPSQQYRPSANPSQMMMFNDAVTSSKPSFDGGDSVAELEAWMSGGGDGDSVAFTVDQNNDDGRDEERQSGPIDLDEEYERRFDSSRNDSGWREGRHETLEEISETKTAADVYLEAALGMSTASSSAMRQQPKIIPVLRSPASDVGANGFIRQKTGGKPSFKSPSPTKRMDDEEARRLGIDTSGSEKRVRAAGRRIIPDESAYNDEVDFENGNGNNNSFLPQQYQSDPQPMTEEALRSLDSRNAPPRGGASMNFRGYSGFLDKTKDVPNLMDDESVASTSLDTAAYSVDGNRNTSMDLSECPRSSPPSSNFDSGSDVFDGLQSSTGSMRQSALRRDDFFRQQDTSQNSFSQHTNGSSLQPFDAFPDDQFEPFSTEFNPFAAHRDSSGGINSTRSGAEFVDPSLDISSLHAEESESDYESVQDLSIYYVDPDLVRKMVRAFRKICTSQMEINSSNDMLSEFESLVDTKKAFALFEMRSRIMETDIDRGLERRGGTNVVDDIVLTPYFQAAHRVRDAVIVSKAWRDGATPKDVVTAHLLTRRSAKAYSVPRLIERIRRPDNPFYKQYWLEEVHWLDDTDFMMMRCQSLEAGTMKGFEMFTIGDCQSILLKMTSDNATQLRRELKSAMMRQIQAEELMQAEIDLDGDENVVAEAEHLFRKATYEVKTLSMKLVLADKAFTLVRGRMEKLVESIESLLVQMEDDDGSQEGSVSSVLAEDDVSYDDDNSRSRREDEEKQKLQERAKRAELSTEVAVREALLAKQEAEKVKAEKQREIDLLKEKLAHMESKSIVLANSENQRLAAHTSYLDKLDAKSIIESSFDREPEGARAAAKSRLKQKFRERQAVAKPGIDHRDNSAQQLNGEEFYQHLDFYSRSLKSVSIKK</sequence>
<feature type="compositionally biased region" description="Basic and acidic residues" evidence="1">
    <location>
        <begin position="492"/>
        <end position="513"/>
    </location>
</feature>
<dbReference type="Proteomes" id="UP001224775">
    <property type="component" value="Unassembled WGS sequence"/>
</dbReference>
<feature type="compositionally biased region" description="Polar residues" evidence="1">
    <location>
        <begin position="1"/>
        <end position="18"/>
    </location>
</feature>
<evidence type="ECO:0000313" key="2">
    <source>
        <dbReference type="EMBL" id="KAK1741371.1"/>
    </source>
</evidence>
<feature type="compositionally biased region" description="Polar residues" evidence="1">
    <location>
        <begin position="756"/>
        <end position="772"/>
    </location>
</feature>
<feature type="region of interest" description="Disordered" evidence="1">
    <location>
        <begin position="618"/>
        <end position="648"/>
    </location>
</feature>
<comment type="caution">
    <text evidence="2">The sequence shown here is derived from an EMBL/GenBank/DDBJ whole genome shotgun (WGS) entry which is preliminary data.</text>
</comment>
<feature type="region of interest" description="Disordered" evidence="1">
    <location>
        <begin position="1111"/>
        <end position="1155"/>
    </location>
</feature>
<proteinExistence type="predicted"/>
<evidence type="ECO:0000313" key="3">
    <source>
        <dbReference type="Proteomes" id="UP001224775"/>
    </source>
</evidence>
<feature type="compositionally biased region" description="Basic and acidic residues" evidence="1">
    <location>
        <begin position="1248"/>
        <end position="1265"/>
    </location>
</feature>
<feature type="compositionally biased region" description="Polar residues" evidence="1">
    <location>
        <begin position="734"/>
        <end position="743"/>
    </location>
</feature>
<feature type="compositionally biased region" description="Low complexity" evidence="1">
    <location>
        <begin position="25"/>
        <end position="36"/>
    </location>
</feature>
<feature type="region of interest" description="Disordered" evidence="1">
    <location>
        <begin position="559"/>
        <end position="604"/>
    </location>
</feature>
<feature type="compositionally biased region" description="Basic and acidic residues" evidence="1">
    <location>
        <begin position="1135"/>
        <end position="1155"/>
    </location>
</feature>
<feature type="compositionally biased region" description="Polar residues" evidence="1">
    <location>
        <begin position="152"/>
        <end position="176"/>
    </location>
</feature>
<feature type="compositionally biased region" description="Basic and acidic residues" evidence="1">
    <location>
        <begin position="581"/>
        <end position="602"/>
    </location>
</feature>
<dbReference type="CDD" id="cd22249">
    <property type="entry name" value="UDM1_RNF168_RNF169-like"/>
    <property type="match status" value="1"/>
</dbReference>
<feature type="region of interest" description="Disordered" evidence="1">
    <location>
        <begin position="700"/>
        <end position="744"/>
    </location>
</feature>
<organism evidence="2 3">
    <name type="scientific">Skeletonema marinoi</name>
    <dbReference type="NCBI Taxonomy" id="267567"/>
    <lineage>
        <taxon>Eukaryota</taxon>
        <taxon>Sar</taxon>
        <taxon>Stramenopiles</taxon>
        <taxon>Ochrophyta</taxon>
        <taxon>Bacillariophyta</taxon>
        <taxon>Coscinodiscophyceae</taxon>
        <taxon>Thalassiosirophycidae</taxon>
        <taxon>Thalassiosirales</taxon>
        <taxon>Skeletonemataceae</taxon>
        <taxon>Skeletonema</taxon>
        <taxon>Skeletonema marinoi-dohrnii complex</taxon>
    </lineage>
</organism>
<accession>A0AAD9DBG0</accession>
<feature type="region of interest" description="Disordered" evidence="1">
    <location>
        <begin position="1"/>
        <end position="266"/>
    </location>
</feature>
<dbReference type="EMBL" id="JATAAI010000013">
    <property type="protein sequence ID" value="KAK1741371.1"/>
    <property type="molecule type" value="Genomic_DNA"/>
</dbReference>
<feature type="region of interest" description="Disordered" evidence="1">
    <location>
        <begin position="306"/>
        <end position="337"/>
    </location>
</feature>
<feature type="region of interest" description="Disordered" evidence="1">
    <location>
        <begin position="1236"/>
        <end position="1266"/>
    </location>
</feature>
<feature type="compositionally biased region" description="Low complexity" evidence="1">
    <location>
        <begin position="311"/>
        <end position="321"/>
    </location>
</feature>
<protein>
    <submittedName>
        <fullName evidence="2">Uncharacterized protein</fullName>
    </submittedName>
</protein>
<feature type="compositionally biased region" description="Low complexity" evidence="1">
    <location>
        <begin position="74"/>
        <end position="85"/>
    </location>
</feature>
<feature type="region of interest" description="Disordered" evidence="1">
    <location>
        <begin position="456"/>
        <end position="516"/>
    </location>
</feature>
<keyword evidence="3" id="KW-1185">Reference proteome</keyword>